<sequence>MDRVANCFVASGVCSNVLLLCLPIHNTLRISCKEALTYAQTISYNFYNLFQRCRSSAMPNQQFHPDDIQKFINFPSKTTVGTAPKFTMNRKFFANMLSSAGFKQMVEEDEEALKKDLIKKLKYCDEATMDKELLKDFYDREVDQSKI</sequence>
<dbReference type="Proteomes" id="UP001549920">
    <property type="component" value="Unassembled WGS sequence"/>
</dbReference>
<accession>A0ABR3I0V0</accession>
<proteinExistence type="predicted"/>
<dbReference type="EMBL" id="JBEUOH010000010">
    <property type="protein sequence ID" value="KAL0882448.1"/>
    <property type="molecule type" value="Genomic_DNA"/>
</dbReference>
<organism evidence="1 2">
    <name type="scientific">Loxostege sticticalis</name>
    <name type="common">Beet webworm moth</name>
    <dbReference type="NCBI Taxonomy" id="481309"/>
    <lineage>
        <taxon>Eukaryota</taxon>
        <taxon>Metazoa</taxon>
        <taxon>Ecdysozoa</taxon>
        <taxon>Arthropoda</taxon>
        <taxon>Hexapoda</taxon>
        <taxon>Insecta</taxon>
        <taxon>Pterygota</taxon>
        <taxon>Neoptera</taxon>
        <taxon>Endopterygota</taxon>
        <taxon>Lepidoptera</taxon>
        <taxon>Glossata</taxon>
        <taxon>Ditrysia</taxon>
        <taxon>Pyraloidea</taxon>
        <taxon>Crambidae</taxon>
        <taxon>Pyraustinae</taxon>
        <taxon>Loxostege</taxon>
    </lineage>
</organism>
<name>A0ABR3I0V0_LOXSC</name>
<keyword evidence="2" id="KW-1185">Reference proteome</keyword>
<evidence type="ECO:0000313" key="1">
    <source>
        <dbReference type="EMBL" id="KAL0882448.1"/>
    </source>
</evidence>
<evidence type="ECO:0000313" key="2">
    <source>
        <dbReference type="Proteomes" id="UP001549920"/>
    </source>
</evidence>
<gene>
    <name evidence="1" type="ORF">ABMA27_000926</name>
</gene>
<comment type="caution">
    <text evidence="1">The sequence shown here is derived from an EMBL/GenBank/DDBJ whole genome shotgun (WGS) entry which is preliminary data.</text>
</comment>
<reference evidence="1 2" key="1">
    <citation type="submission" date="2024-06" db="EMBL/GenBank/DDBJ databases">
        <title>A chromosome-level genome assembly of beet webworm, Loxostege sticticalis.</title>
        <authorList>
            <person name="Zhang Y."/>
        </authorList>
    </citation>
    <scope>NUCLEOTIDE SEQUENCE [LARGE SCALE GENOMIC DNA]</scope>
    <source>
        <strain evidence="1">AQ026</strain>
        <tissue evidence="1">Whole body</tissue>
    </source>
</reference>
<protein>
    <submittedName>
        <fullName evidence="1">Uncharacterized protein</fullName>
    </submittedName>
</protein>